<dbReference type="GO" id="GO:0046873">
    <property type="term" value="F:metal ion transmembrane transporter activity"/>
    <property type="evidence" value="ECO:0007669"/>
    <property type="project" value="InterPro"/>
</dbReference>
<protein>
    <submittedName>
        <fullName evidence="6">Zinc and cadmium transporter</fullName>
    </submittedName>
</protein>
<evidence type="ECO:0000313" key="6">
    <source>
        <dbReference type="EMBL" id="SNR86039.1"/>
    </source>
</evidence>
<comment type="subcellular location">
    <subcellularLocation>
        <location evidence="1">Membrane</location>
        <topology evidence="1">Multi-pass membrane protein</topology>
    </subcellularLocation>
</comment>
<proteinExistence type="predicted"/>
<keyword evidence="4 5" id="KW-0472">Membrane</keyword>
<keyword evidence="3 5" id="KW-1133">Transmembrane helix</keyword>
<dbReference type="GO" id="GO:0016020">
    <property type="term" value="C:membrane"/>
    <property type="evidence" value="ECO:0007669"/>
    <property type="project" value="UniProtKB-SubCell"/>
</dbReference>
<evidence type="ECO:0000256" key="3">
    <source>
        <dbReference type="ARBA" id="ARBA00022989"/>
    </source>
</evidence>
<keyword evidence="2 5" id="KW-0812">Transmembrane</keyword>
<sequence length="256" mass="27332">MIILVSLSGGVLSVLCAAFLALKAKAAWVPMLISYAIGALLGAVFLEILPHAFEVSSSPEVMSATILAGILLFFILEKLVLWRHCHGEECEVHAGDTHHTHKHAGHDHGRSGLMIMIGDTFHNFVDGVLIAAAFLADVHLGMVTAIAIIAHEIPQEVGDFLILLHSGYNKRQALLFNLFSSMATLIGGVGAYFALGQLQAWIPTILGLAAASMIYVAVADLIPGLHKRTELRATLQQAGLISLGVISIWLAGELVH</sequence>
<dbReference type="InterPro" id="IPR003689">
    <property type="entry name" value="ZIP"/>
</dbReference>
<gene>
    <name evidence="6" type="ORF">SAMN05192560_1478</name>
</gene>
<feature type="transmembrane region" description="Helical" evidence="5">
    <location>
        <begin position="128"/>
        <end position="153"/>
    </location>
</feature>
<dbReference type="Pfam" id="PF02535">
    <property type="entry name" value="Zip"/>
    <property type="match status" value="1"/>
</dbReference>
<evidence type="ECO:0000256" key="1">
    <source>
        <dbReference type="ARBA" id="ARBA00004141"/>
    </source>
</evidence>
<reference evidence="7" key="1">
    <citation type="submission" date="2017-06" db="EMBL/GenBank/DDBJ databases">
        <authorList>
            <person name="Varghese N."/>
            <person name="Submissions S."/>
        </authorList>
    </citation>
    <scope>NUCLEOTIDE SEQUENCE [LARGE SCALE GENOMIC DNA]</scope>
    <source>
        <strain evidence="7">Ca-68</strain>
    </source>
</reference>
<dbReference type="AlphaFoldDB" id="A0A238ZS58"/>
<feature type="transmembrane region" description="Helical" evidence="5">
    <location>
        <begin position="27"/>
        <end position="49"/>
    </location>
</feature>
<dbReference type="PANTHER" id="PTHR16950">
    <property type="entry name" value="ZINC TRANSPORTER SLC39A7 HISTIDINE-RICH MEMBRANE PROTEIN KE4"/>
    <property type="match status" value="1"/>
</dbReference>
<name>A0A238ZS58_9PROT</name>
<dbReference type="Proteomes" id="UP000198305">
    <property type="component" value="Unassembled WGS sequence"/>
</dbReference>
<organism evidence="6 7">
    <name type="scientific">Methylobacillus rhizosphaerae</name>
    <dbReference type="NCBI Taxonomy" id="551994"/>
    <lineage>
        <taxon>Bacteria</taxon>
        <taxon>Pseudomonadati</taxon>
        <taxon>Pseudomonadota</taxon>
        <taxon>Betaproteobacteria</taxon>
        <taxon>Nitrosomonadales</taxon>
        <taxon>Methylophilaceae</taxon>
        <taxon>Methylobacillus</taxon>
    </lineage>
</organism>
<evidence type="ECO:0000256" key="5">
    <source>
        <dbReference type="SAM" id="Phobius"/>
    </source>
</evidence>
<feature type="transmembrane region" description="Helical" evidence="5">
    <location>
        <begin position="201"/>
        <end position="222"/>
    </location>
</feature>
<accession>A0A238ZS58</accession>
<dbReference type="PANTHER" id="PTHR16950:SF16">
    <property type="entry name" value="ZINC TRANSPORTER ZIP13"/>
    <property type="match status" value="1"/>
</dbReference>
<feature type="transmembrane region" description="Helical" evidence="5">
    <location>
        <begin position="174"/>
        <end position="195"/>
    </location>
</feature>
<feature type="transmembrane region" description="Helical" evidence="5">
    <location>
        <begin position="61"/>
        <end position="81"/>
    </location>
</feature>
<dbReference type="EMBL" id="FZOA01000005">
    <property type="protein sequence ID" value="SNR86039.1"/>
    <property type="molecule type" value="Genomic_DNA"/>
</dbReference>
<evidence type="ECO:0000256" key="2">
    <source>
        <dbReference type="ARBA" id="ARBA00022692"/>
    </source>
</evidence>
<evidence type="ECO:0000313" key="7">
    <source>
        <dbReference type="Proteomes" id="UP000198305"/>
    </source>
</evidence>
<evidence type="ECO:0000256" key="4">
    <source>
        <dbReference type="ARBA" id="ARBA00023136"/>
    </source>
</evidence>
<keyword evidence="7" id="KW-1185">Reference proteome</keyword>